<dbReference type="HAMAP" id="MF_01216">
    <property type="entry name" value="Azoreductase_type1"/>
    <property type="match status" value="1"/>
</dbReference>
<proteinExistence type="inferred from homology"/>
<dbReference type="Gene3D" id="3.40.50.360">
    <property type="match status" value="1"/>
</dbReference>
<evidence type="ECO:0000256" key="1">
    <source>
        <dbReference type="ARBA" id="ARBA00022630"/>
    </source>
</evidence>
<comment type="function">
    <text evidence="6">Quinone reductase that provides resistance to thiol-specific stress caused by electrophilic quinones.</text>
</comment>
<keyword evidence="3 6" id="KW-0560">Oxidoreductase</keyword>
<dbReference type="PANTHER" id="PTHR43741:SF4">
    <property type="entry name" value="FMN-DEPENDENT NADH:QUINONE OXIDOREDUCTASE"/>
    <property type="match status" value="1"/>
</dbReference>
<dbReference type="InterPro" id="IPR029039">
    <property type="entry name" value="Flavoprotein-like_sf"/>
</dbReference>
<name>A0ABP9K502_9NOCA</name>
<comment type="catalytic activity">
    <reaction evidence="6">
        <text>2 a quinone + NADH + H(+) = 2 a 1,4-benzosemiquinone + NAD(+)</text>
        <dbReference type="Rhea" id="RHEA:65952"/>
        <dbReference type="ChEBI" id="CHEBI:15378"/>
        <dbReference type="ChEBI" id="CHEBI:57540"/>
        <dbReference type="ChEBI" id="CHEBI:57945"/>
        <dbReference type="ChEBI" id="CHEBI:132124"/>
        <dbReference type="ChEBI" id="CHEBI:134225"/>
    </reaction>
</comment>
<dbReference type="EC" id="1.7.1.17" evidence="6"/>
<keyword evidence="4 6" id="KW-0520">NAD</keyword>
<keyword evidence="2 6" id="KW-0288">FMN</keyword>
<evidence type="ECO:0000256" key="2">
    <source>
        <dbReference type="ARBA" id="ARBA00022643"/>
    </source>
</evidence>
<evidence type="ECO:0000256" key="6">
    <source>
        <dbReference type="HAMAP-Rule" id="MF_01216"/>
    </source>
</evidence>
<dbReference type="SUPFAM" id="SSF52218">
    <property type="entry name" value="Flavoproteins"/>
    <property type="match status" value="1"/>
</dbReference>
<evidence type="ECO:0000256" key="3">
    <source>
        <dbReference type="ARBA" id="ARBA00023002"/>
    </source>
</evidence>
<feature type="binding site" evidence="6">
    <location>
        <position position="10"/>
    </location>
    <ligand>
        <name>FMN</name>
        <dbReference type="ChEBI" id="CHEBI:58210"/>
    </ligand>
</feature>
<comment type="similarity">
    <text evidence="6">Belongs to the azoreductase type 1 family.</text>
</comment>
<keyword evidence="9" id="KW-1185">Reference proteome</keyword>
<keyword evidence="1 6" id="KW-0285">Flavoprotein</keyword>
<dbReference type="Pfam" id="PF02525">
    <property type="entry name" value="Flavodoxin_2"/>
    <property type="match status" value="1"/>
</dbReference>
<comment type="caution">
    <text evidence="6">Lacks conserved residue(s) required for the propagation of feature annotation.</text>
</comment>
<dbReference type="InterPro" id="IPR050104">
    <property type="entry name" value="FMN-dep_NADH:Q_OxRdtase_AzoR1"/>
</dbReference>
<dbReference type="PANTHER" id="PTHR43741">
    <property type="entry name" value="FMN-DEPENDENT NADH-AZOREDUCTASE 1"/>
    <property type="match status" value="1"/>
</dbReference>
<comment type="cofactor">
    <cofactor evidence="6">
        <name>FMN</name>
        <dbReference type="ChEBI" id="CHEBI:58210"/>
    </cofactor>
    <text evidence="6">Binds 1 FMN per subunit.</text>
</comment>
<evidence type="ECO:0000259" key="7">
    <source>
        <dbReference type="Pfam" id="PF02525"/>
    </source>
</evidence>
<dbReference type="Proteomes" id="UP001500603">
    <property type="component" value="Unassembled WGS sequence"/>
</dbReference>
<evidence type="ECO:0000313" key="9">
    <source>
        <dbReference type="Proteomes" id="UP001500603"/>
    </source>
</evidence>
<evidence type="ECO:0000256" key="4">
    <source>
        <dbReference type="ARBA" id="ARBA00023027"/>
    </source>
</evidence>
<gene>
    <name evidence="6" type="primary">azoR</name>
    <name evidence="8" type="ORF">GCM10023318_19930</name>
</gene>
<dbReference type="EMBL" id="BAABJM010000002">
    <property type="protein sequence ID" value="GAA5050116.1"/>
    <property type="molecule type" value="Genomic_DNA"/>
</dbReference>
<organism evidence="8 9">
    <name type="scientific">Nocardia callitridis</name>
    <dbReference type="NCBI Taxonomy" id="648753"/>
    <lineage>
        <taxon>Bacteria</taxon>
        <taxon>Bacillati</taxon>
        <taxon>Actinomycetota</taxon>
        <taxon>Actinomycetes</taxon>
        <taxon>Mycobacteriales</taxon>
        <taxon>Nocardiaceae</taxon>
        <taxon>Nocardia</taxon>
    </lineage>
</organism>
<accession>A0ABP9K502</accession>
<reference evidence="9" key="1">
    <citation type="journal article" date="2019" name="Int. J. Syst. Evol. Microbiol.">
        <title>The Global Catalogue of Microorganisms (GCM) 10K type strain sequencing project: providing services to taxonomists for standard genome sequencing and annotation.</title>
        <authorList>
            <consortium name="The Broad Institute Genomics Platform"/>
            <consortium name="The Broad Institute Genome Sequencing Center for Infectious Disease"/>
            <person name="Wu L."/>
            <person name="Ma J."/>
        </authorList>
    </citation>
    <scope>NUCLEOTIDE SEQUENCE [LARGE SCALE GENOMIC DNA]</scope>
    <source>
        <strain evidence="9">JCM 18298</strain>
    </source>
</reference>
<sequence>MAHLLHIDTSPRRNSFSREVSAVFAAEWRTGHPGGDYTYRDLGADPVPPVDEARTEIAIQASAAGIRELTGMSNVVRTPAQEKSWAVCRPLIEELLAADVLLIASPMYNFSLPSTLKAWIDQISFPWLPLAGRTAVVVTARGGSYAPGTPRAAHDYQEPYLRAYFETLGLTDLHFIHTELTNALHVPFLAEFKDAHQASRAAALKAAAALATSIGRRLQPSS</sequence>
<dbReference type="EC" id="1.6.5.-" evidence="6"/>
<evidence type="ECO:0000313" key="8">
    <source>
        <dbReference type="EMBL" id="GAA5050116.1"/>
    </source>
</evidence>
<dbReference type="InterPro" id="IPR003680">
    <property type="entry name" value="Flavodoxin_fold"/>
</dbReference>
<dbReference type="InterPro" id="IPR023048">
    <property type="entry name" value="NADH:quinone_OxRdtase_FMN_depd"/>
</dbReference>
<feature type="domain" description="Flavodoxin-like fold" evidence="7">
    <location>
        <begin position="3"/>
        <end position="182"/>
    </location>
</feature>
<comment type="subunit">
    <text evidence="6">Homodimer.</text>
</comment>
<feature type="binding site" evidence="6">
    <location>
        <begin position="107"/>
        <end position="110"/>
    </location>
    <ligand>
        <name>FMN</name>
        <dbReference type="ChEBI" id="CHEBI:58210"/>
    </ligand>
</feature>
<protein>
    <recommendedName>
        <fullName evidence="6">FMN dependent NADH:quinone oxidoreductase</fullName>
        <ecNumber evidence="6">1.6.5.-</ecNumber>
    </recommendedName>
    <alternativeName>
        <fullName evidence="6">Azo-dye reductase</fullName>
    </alternativeName>
    <alternativeName>
        <fullName evidence="6">FMN-dependent NADH-azo compound oxidoreductase</fullName>
    </alternativeName>
    <alternativeName>
        <fullName evidence="6">FMN-dependent NADH-azoreductase</fullName>
        <ecNumber evidence="6">1.7.1.17</ecNumber>
    </alternativeName>
</protein>
<evidence type="ECO:0000256" key="5">
    <source>
        <dbReference type="ARBA" id="ARBA00048542"/>
    </source>
</evidence>
<comment type="catalytic activity">
    <reaction evidence="5">
        <text>N,N-dimethyl-1,4-phenylenediamine + anthranilate + 2 NAD(+) = 2-(4-dimethylaminophenyl)diazenylbenzoate + 2 NADH + 2 H(+)</text>
        <dbReference type="Rhea" id="RHEA:55872"/>
        <dbReference type="ChEBI" id="CHEBI:15378"/>
        <dbReference type="ChEBI" id="CHEBI:15783"/>
        <dbReference type="ChEBI" id="CHEBI:16567"/>
        <dbReference type="ChEBI" id="CHEBI:57540"/>
        <dbReference type="ChEBI" id="CHEBI:57945"/>
        <dbReference type="ChEBI" id="CHEBI:71579"/>
        <dbReference type="EC" id="1.7.1.17"/>
    </reaction>
    <physiologicalReaction direction="right-to-left" evidence="5">
        <dbReference type="Rhea" id="RHEA:55874"/>
    </physiologicalReaction>
</comment>
<comment type="function">
    <text evidence="6">Also exhibits azoreductase activity. Catalyzes the reductive cleavage of the azo bond in aromatic azo compounds to the corresponding amines.</text>
</comment>
<feature type="binding site" evidence="6">
    <location>
        <begin position="15"/>
        <end position="17"/>
    </location>
    <ligand>
        <name>FMN</name>
        <dbReference type="ChEBI" id="CHEBI:58210"/>
    </ligand>
</feature>
<comment type="caution">
    <text evidence="8">The sequence shown here is derived from an EMBL/GenBank/DDBJ whole genome shotgun (WGS) entry which is preliminary data.</text>
</comment>